<evidence type="ECO:0000313" key="1">
    <source>
        <dbReference type="EMBL" id="KAI8552434.1"/>
    </source>
</evidence>
<organism evidence="1 2">
    <name type="scientific">Rhododendron molle</name>
    <name type="common">Chinese azalea</name>
    <name type="synonym">Azalea mollis</name>
    <dbReference type="NCBI Taxonomy" id="49168"/>
    <lineage>
        <taxon>Eukaryota</taxon>
        <taxon>Viridiplantae</taxon>
        <taxon>Streptophyta</taxon>
        <taxon>Embryophyta</taxon>
        <taxon>Tracheophyta</taxon>
        <taxon>Spermatophyta</taxon>
        <taxon>Magnoliopsida</taxon>
        <taxon>eudicotyledons</taxon>
        <taxon>Gunneridae</taxon>
        <taxon>Pentapetalae</taxon>
        <taxon>asterids</taxon>
        <taxon>Ericales</taxon>
        <taxon>Ericaceae</taxon>
        <taxon>Ericoideae</taxon>
        <taxon>Rhodoreae</taxon>
        <taxon>Rhododendron</taxon>
    </lineage>
</organism>
<accession>A0ACC0NHB8</accession>
<dbReference type="Proteomes" id="UP001062846">
    <property type="component" value="Chromosome 6"/>
</dbReference>
<gene>
    <name evidence="1" type="ORF">RHMOL_Rhmol06G0266400</name>
</gene>
<comment type="caution">
    <text evidence="1">The sequence shown here is derived from an EMBL/GenBank/DDBJ whole genome shotgun (WGS) entry which is preliminary data.</text>
</comment>
<name>A0ACC0NHB8_RHOML</name>
<dbReference type="EMBL" id="CM046393">
    <property type="protein sequence ID" value="KAI8552434.1"/>
    <property type="molecule type" value="Genomic_DNA"/>
</dbReference>
<evidence type="ECO:0000313" key="2">
    <source>
        <dbReference type="Proteomes" id="UP001062846"/>
    </source>
</evidence>
<protein>
    <submittedName>
        <fullName evidence="1">Uncharacterized protein</fullName>
    </submittedName>
</protein>
<sequence>MTGEEVVGPAGPKLVRMLYFVGAGCNDLLLPLPLLLPYASTIYQLRKRLNVKNFAMKLWNYPALKQYLSPSMVPTLVLYDREAQSSFMDDRLGNCPS</sequence>
<proteinExistence type="predicted"/>
<keyword evidence="2" id="KW-1185">Reference proteome</keyword>
<reference evidence="1" key="1">
    <citation type="submission" date="2022-02" db="EMBL/GenBank/DDBJ databases">
        <title>Plant Genome Project.</title>
        <authorList>
            <person name="Zhang R.-G."/>
        </authorList>
    </citation>
    <scope>NUCLEOTIDE SEQUENCE</scope>
    <source>
        <strain evidence="1">AT1</strain>
    </source>
</reference>